<reference evidence="8" key="1">
    <citation type="submission" date="2022-06" db="EMBL/GenBank/DDBJ databases">
        <title>Sphingomonas sp. nov. isolated from rhizosphere soil of tomato.</title>
        <authorList>
            <person name="Dong H."/>
            <person name="Gao R."/>
        </authorList>
    </citation>
    <scope>NUCLEOTIDE SEQUENCE</scope>
    <source>
        <strain evidence="8">MMSM24</strain>
    </source>
</reference>
<proteinExistence type="predicted"/>
<name>A0AA41ZAY2_9SPHN</name>
<dbReference type="PANTHER" id="PTHR23505">
    <property type="entry name" value="SPINSTER"/>
    <property type="match status" value="1"/>
</dbReference>
<dbReference type="Gene3D" id="1.20.1250.20">
    <property type="entry name" value="MFS general substrate transporter like domains"/>
    <property type="match status" value="2"/>
</dbReference>
<dbReference type="PANTHER" id="PTHR23505:SF79">
    <property type="entry name" value="PROTEIN SPINSTER"/>
    <property type="match status" value="1"/>
</dbReference>
<evidence type="ECO:0000256" key="2">
    <source>
        <dbReference type="ARBA" id="ARBA00022448"/>
    </source>
</evidence>
<dbReference type="AlphaFoldDB" id="A0AA41ZAY2"/>
<comment type="caution">
    <text evidence="8">The sequence shown here is derived from an EMBL/GenBank/DDBJ whole genome shotgun (WGS) entry which is preliminary data.</text>
</comment>
<organism evidence="8 9">
    <name type="scientific">Sphingomonas lycopersici</name>
    <dbReference type="NCBI Taxonomy" id="2951807"/>
    <lineage>
        <taxon>Bacteria</taxon>
        <taxon>Pseudomonadati</taxon>
        <taxon>Pseudomonadota</taxon>
        <taxon>Alphaproteobacteria</taxon>
        <taxon>Sphingomonadales</taxon>
        <taxon>Sphingomonadaceae</taxon>
        <taxon>Sphingomonas</taxon>
    </lineage>
</organism>
<evidence type="ECO:0000256" key="6">
    <source>
        <dbReference type="SAM" id="Phobius"/>
    </source>
</evidence>
<dbReference type="EMBL" id="JANFAV010000001">
    <property type="protein sequence ID" value="MCW6533544.1"/>
    <property type="molecule type" value="Genomic_DNA"/>
</dbReference>
<keyword evidence="5 6" id="KW-0472">Membrane</keyword>
<evidence type="ECO:0000256" key="4">
    <source>
        <dbReference type="ARBA" id="ARBA00022989"/>
    </source>
</evidence>
<evidence type="ECO:0000256" key="5">
    <source>
        <dbReference type="ARBA" id="ARBA00023136"/>
    </source>
</evidence>
<keyword evidence="9" id="KW-1185">Reference proteome</keyword>
<feature type="transmembrane region" description="Helical" evidence="6">
    <location>
        <begin position="367"/>
        <end position="389"/>
    </location>
</feature>
<dbReference type="Pfam" id="PF07690">
    <property type="entry name" value="MFS_1"/>
    <property type="match status" value="1"/>
</dbReference>
<feature type="domain" description="Major facilitator superfamily (MFS) profile" evidence="7">
    <location>
        <begin position="16"/>
        <end position="522"/>
    </location>
</feature>
<evidence type="ECO:0000313" key="9">
    <source>
        <dbReference type="Proteomes" id="UP001165565"/>
    </source>
</evidence>
<feature type="transmembrane region" description="Helical" evidence="6">
    <location>
        <begin position="462"/>
        <end position="481"/>
    </location>
</feature>
<feature type="transmembrane region" description="Helical" evidence="6">
    <location>
        <begin position="181"/>
        <end position="202"/>
    </location>
</feature>
<feature type="transmembrane region" description="Helical" evidence="6">
    <location>
        <begin position="493"/>
        <end position="515"/>
    </location>
</feature>
<keyword evidence="3 6" id="KW-0812">Transmembrane</keyword>
<dbReference type="InterPro" id="IPR036259">
    <property type="entry name" value="MFS_trans_sf"/>
</dbReference>
<feature type="transmembrane region" description="Helical" evidence="6">
    <location>
        <begin position="53"/>
        <end position="71"/>
    </location>
</feature>
<feature type="transmembrane region" description="Helical" evidence="6">
    <location>
        <begin position="83"/>
        <end position="109"/>
    </location>
</feature>
<evidence type="ECO:0000256" key="1">
    <source>
        <dbReference type="ARBA" id="ARBA00004141"/>
    </source>
</evidence>
<dbReference type="SUPFAM" id="SSF103473">
    <property type="entry name" value="MFS general substrate transporter"/>
    <property type="match status" value="1"/>
</dbReference>
<evidence type="ECO:0000259" key="7">
    <source>
        <dbReference type="PROSITE" id="PS50850"/>
    </source>
</evidence>
<feature type="transmembrane region" description="Helical" evidence="6">
    <location>
        <begin position="431"/>
        <end position="450"/>
    </location>
</feature>
<dbReference type="GO" id="GO:0016020">
    <property type="term" value="C:membrane"/>
    <property type="evidence" value="ECO:0007669"/>
    <property type="project" value="UniProtKB-SubCell"/>
</dbReference>
<dbReference type="InterPro" id="IPR011701">
    <property type="entry name" value="MFS"/>
</dbReference>
<sequence>MTDAARAKALPGAGYALALVAATQLVSLLDRNILAILAPAIKRDLHIGDAEMGLLYGTVFALFYALFSLPLGRLADGWLRTRLLAITIFFWSVATGFAAFANGFALLALSRLGVGIGEAASQPAGTSLVYDYFPRHRRGMVMAVLAAAIALGLGGSLMIGGGAADWWNAHHAGGRPPLGLAGWQFAFLVAAAPGFVIAALMWRLREPVRGAIDGVDTPPDPAPFRASLNVFGAILPGTNWIALGRHRAAPRDWLINLVALALIVAGAIAAIRWTETLSPRPPLVLSGVTVSAHMLQWSVIGFGLFVLVNLAQALRRDDPPTFAAFSSPSLLLCIAIGSLQGVINYGVMGFTPSFLMKSYGLSPAMTGLQFGLLSAAIGVAGPLISGPLSDRLSGGRPARRVWVTLFSLGLSPLIALWVYRAPDAGAFYLRFTLYSVVLTMWLPPLYAVMFEQVLPRMRGITSSTYIVVSTITGLGIGPYAVGLISDANHGDLGAAILSINWVAPAIVAMLIALGWRVARDQARLLERTRAAGEPV</sequence>
<evidence type="ECO:0000313" key="8">
    <source>
        <dbReference type="EMBL" id="MCW6533544.1"/>
    </source>
</evidence>
<dbReference type="Proteomes" id="UP001165565">
    <property type="component" value="Unassembled WGS sequence"/>
</dbReference>
<accession>A0AA41ZAY2</accession>
<protein>
    <submittedName>
        <fullName evidence="8">MFS transporter</fullName>
    </submittedName>
</protein>
<feature type="transmembrane region" description="Helical" evidence="6">
    <location>
        <begin position="140"/>
        <end position="161"/>
    </location>
</feature>
<dbReference type="GO" id="GO:0022857">
    <property type="term" value="F:transmembrane transporter activity"/>
    <property type="evidence" value="ECO:0007669"/>
    <property type="project" value="InterPro"/>
</dbReference>
<comment type="subcellular location">
    <subcellularLocation>
        <location evidence="1">Membrane</location>
        <topology evidence="1">Multi-pass membrane protein</topology>
    </subcellularLocation>
</comment>
<keyword evidence="2" id="KW-0813">Transport</keyword>
<evidence type="ECO:0000256" key="3">
    <source>
        <dbReference type="ARBA" id="ARBA00022692"/>
    </source>
</evidence>
<feature type="transmembrane region" description="Helical" evidence="6">
    <location>
        <begin position="253"/>
        <end position="274"/>
    </location>
</feature>
<feature type="transmembrane region" description="Helical" evidence="6">
    <location>
        <begin position="323"/>
        <end position="347"/>
    </location>
</feature>
<feature type="transmembrane region" description="Helical" evidence="6">
    <location>
        <begin position="294"/>
        <end position="311"/>
    </location>
</feature>
<keyword evidence="4 6" id="KW-1133">Transmembrane helix</keyword>
<dbReference type="RefSeq" id="WP_265267565.1">
    <property type="nucleotide sequence ID" value="NZ_JANFAV010000001.1"/>
</dbReference>
<dbReference type="InterPro" id="IPR020846">
    <property type="entry name" value="MFS_dom"/>
</dbReference>
<dbReference type="PROSITE" id="PS50850">
    <property type="entry name" value="MFS"/>
    <property type="match status" value="1"/>
</dbReference>
<dbReference type="InterPro" id="IPR044770">
    <property type="entry name" value="MFS_spinster-like"/>
</dbReference>
<gene>
    <name evidence="8" type="ORF">NEE01_01960</name>
</gene>
<feature type="transmembrane region" description="Helical" evidence="6">
    <location>
        <begin position="401"/>
        <end position="419"/>
    </location>
</feature>